<evidence type="ECO:0000256" key="2">
    <source>
        <dbReference type="ARBA" id="ARBA00022692"/>
    </source>
</evidence>
<dbReference type="InterPro" id="IPR006977">
    <property type="entry name" value="Yip1_dom"/>
</dbReference>
<feature type="transmembrane region" description="Helical" evidence="5">
    <location>
        <begin position="31"/>
        <end position="50"/>
    </location>
</feature>
<keyword evidence="3 5" id="KW-1133">Transmembrane helix</keyword>
<gene>
    <name evidence="7" type="ORF">NIT7321_02191</name>
</gene>
<evidence type="ECO:0000259" key="6">
    <source>
        <dbReference type="Pfam" id="PF04893"/>
    </source>
</evidence>
<dbReference type="GeneID" id="78396688"/>
<accession>A0A0H5D2C1</accession>
<comment type="subcellular location">
    <subcellularLocation>
        <location evidence="1">Membrane</location>
        <topology evidence="1">Multi-pass membrane protein</topology>
    </subcellularLocation>
</comment>
<feature type="transmembrane region" description="Helical" evidence="5">
    <location>
        <begin position="160"/>
        <end position="183"/>
    </location>
</feature>
<evidence type="ECO:0000256" key="4">
    <source>
        <dbReference type="ARBA" id="ARBA00023136"/>
    </source>
</evidence>
<dbReference type="GO" id="GO:0016020">
    <property type="term" value="C:membrane"/>
    <property type="evidence" value="ECO:0007669"/>
    <property type="project" value="UniProtKB-SubCell"/>
</dbReference>
<evidence type="ECO:0000256" key="1">
    <source>
        <dbReference type="ARBA" id="ARBA00004141"/>
    </source>
</evidence>
<dbReference type="STRING" id="481446.NIT7645_01294"/>
<feature type="domain" description="Yip1" evidence="6">
    <location>
        <begin position="12"/>
        <end position="177"/>
    </location>
</feature>
<evidence type="ECO:0000256" key="5">
    <source>
        <dbReference type="SAM" id="Phobius"/>
    </source>
</evidence>
<dbReference type="EMBL" id="CVRL01000025">
    <property type="protein sequence ID" value="CRL11337.1"/>
    <property type="molecule type" value="Genomic_DNA"/>
</dbReference>
<reference evidence="8" key="1">
    <citation type="submission" date="2015-05" db="EMBL/GenBank/DDBJ databases">
        <authorList>
            <person name="Rodrigo-Torres Lidia"/>
            <person name="Arahal R.David."/>
        </authorList>
    </citation>
    <scope>NUCLEOTIDE SEQUENCE [LARGE SCALE GENOMIC DNA]</scope>
    <source>
        <strain evidence="8">CECT 7321</strain>
    </source>
</reference>
<sequence>MVPFQTLVGLTFQAPTEAARQILSVNWPREALWLGLALTAVVNTLVLRVADAMSPAQAGLTSAIPAVAYAGAVFGLHAATCALMTWTGRWLGGKARFSDLLALTVWLNALQIGLLVAVILLHGILPLAASLIALLTNFAMLAIFMLFIKEAHQFASIWRAIGTVFMSALIVLFLLTFLVGAQAPEILGLPDHV</sequence>
<feature type="transmembrane region" description="Helical" evidence="5">
    <location>
        <begin position="100"/>
        <end position="121"/>
    </location>
</feature>
<evidence type="ECO:0000256" key="3">
    <source>
        <dbReference type="ARBA" id="ARBA00022989"/>
    </source>
</evidence>
<keyword evidence="2 5" id="KW-0812">Transmembrane</keyword>
<name>A0A0H5D2C1_9RHOB</name>
<organism evidence="7 8">
    <name type="scientific">Phaeobacter italicus</name>
    <dbReference type="NCBI Taxonomy" id="481446"/>
    <lineage>
        <taxon>Bacteria</taxon>
        <taxon>Pseudomonadati</taxon>
        <taxon>Pseudomonadota</taxon>
        <taxon>Alphaproteobacteria</taxon>
        <taxon>Rhodobacterales</taxon>
        <taxon>Roseobacteraceae</taxon>
        <taxon>Phaeobacter</taxon>
    </lineage>
</organism>
<proteinExistence type="predicted"/>
<keyword evidence="8" id="KW-1185">Reference proteome</keyword>
<evidence type="ECO:0000313" key="8">
    <source>
        <dbReference type="Proteomes" id="UP000043764"/>
    </source>
</evidence>
<dbReference type="RefSeq" id="WP_050673469.1">
    <property type="nucleotide sequence ID" value="NZ_CVRL01000025.1"/>
</dbReference>
<keyword evidence="4 5" id="KW-0472">Membrane</keyword>
<dbReference type="Pfam" id="PF04893">
    <property type="entry name" value="Yip1"/>
    <property type="match status" value="1"/>
</dbReference>
<evidence type="ECO:0000313" key="7">
    <source>
        <dbReference type="EMBL" id="CRL11337.1"/>
    </source>
</evidence>
<protein>
    <submittedName>
        <fullName evidence="7">Yip1 domain protein</fullName>
    </submittedName>
</protein>
<feature type="transmembrane region" description="Helical" evidence="5">
    <location>
        <begin position="127"/>
        <end position="148"/>
    </location>
</feature>
<dbReference type="AlphaFoldDB" id="A0A0H5D2C1"/>
<feature type="transmembrane region" description="Helical" evidence="5">
    <location>
        <begin position="62"/>
        <end position="88"/>
    </location>
</feature>
<dbReference type="Proteomes" id="UP000043764">
    <property type="component" value="Unassembled WGS sequence"/>
</dbReference>